<dbReference type="InterPro" id="IPR001633">
    <property type="entry name" value="EAL_dom"/>
</dbReference>
<dbReference type="InterPro" id="IPR052155">
    <property type="entry name" value="Biofilm_reg_signaling"/>
</dbReference>
<organism evidence="11 12">
    <name type="scientific">Beggiatoa leptomitoformis</name>
    <dbReference type="NCBI Taxonomy" id="288004"/>
    <lineage>
        <taxon>Bacteria</taxon>
        <taxon>Pseudomonadati</taxon>
        <taxon>Pseudomonadota</taxon>
        <taxon>Gammaproteobacteria</taxon>
        <taxon>Thiotrichales</taxon>
        <taxon>Thiotrichaceae</taxon>
        <taxon>Beggiatoa</taxon>
    </lineage>
</organism>
<dbReference type="PROSITE" id="PS50113">
    <property type="entry name" value="PAC"/>
    <property type="match status" value="1"/>
</dbReference>
<dbReference type="PROSITE" id="PS50887">
    <property type="entry name" value="GGDEF"/>
    <property type="match status" value="1"/>
</dbReference>
<sequence length="923" mass="106814">MPTFLLKKSYLTLIFVAILGCGLSFFAFNHTQKWEEQQVMQEKEALLDHYIRLLRQASLTVDQLLGSLRGLYSIKQKIEHEDFALLVNQELLTDWIVGFTWSPYIKEGQRAEIEQQLTTSFWQYNNQQQAVITPTQVDYYPILFAEPKERFKTLIGFDVNTVYSFNFLHSSSVLLSFQMPHGAEKQLHVFLPIYTEALKPIGFFTAILQLNTFIDVLLRPAKQRYEVFLVIRDTRSPNPQNIIYAPDWYAQDKTLQNEKNTILSVPIEFEGQQWRIELHHLLAGTSIYYAYAWMVLFMGILFTIGLTRYLYVVLNHSAQTEILVSQRTQKLIAVNQTLHEEMLVREQMTTALIAAEQKFRAIFENAIEGIFQCTPDGDFLSINPAFARLFDLPQAVNGDTQVHYRKNNFFLHPSDYNEYIIHLTQQGEVKDYEYQAICITKQIVWVSETTKAVYNATGELQHYEGIIENITERKKQEEELRYAASHDLLTGLYNRNAFTERLAYVLQQQQDKFSAANHIPFAVLFIDLDRFKIVNDSMGHLMGDKLLKQMAERLATTIQQFTAMIARFGGDEFALLIEEIPDLETLETYIEQVQQQLNQPYELEGEIFITTASIGIALSASHYTCPNEILRDADTAMYAAKKQGLGKYAFFQQGMHTHIVHIMRMESDLRKAFERNELCIYYQPIIALEKQHTVGLEALIRWQHPQRGLISPDEFIPLAEETGLIQELGRWVFSTACVQLYQWQQRYPQHANLGININVSPIQFKQPRLVREIQDIIERAGISPRSCRLEITESAMMYNPEETLKTLQELKELEVQLYIDDFGTGYSSLSYLQKFPIDALKIDKSFIRDLENDPRSHQIAQAIIALGEAFNLKTIAEGVETQQQLSILKMAGCHHVQGFLFSRPRPLSDIEQYLCAETKYDII</sequence>
<dbReference type="InterPro" id="IPR006189">
    <property type="entry name" value="CHASE_dom"/>
</dbReference>
<name>A0A2N9YDX6_9GAMM</name>
<evidence type="ECO:0000256" key="7">
    <source>
        <dbReference type="SAM" id="Phobius"/>
    </source>
</evidence>
<keyword evidence="12" id="KW-1185">Reference proteome</keyword>
<evidence type="ECO:0000259" key="10">
    <source>
        <dbReference type="PROSITE" id="PS50887"/>
    </source>
</evidence>
<dbReference type="InterPro" id="IPR042240">
    <property type="entry name" value="CHASE_sf"/>
</dbReference>
<dbReference type="PANTHER" id="PTHR44757">
    <property type="entry name" value="DIGUANYLATE CYCLASE DGCP"/>
    <property type="match status" value="1"/>
</dbReference>
<evidence type="ECO:0000256" key="5">
    <source>
        <dbReference type="ARBA" id="ARBA00022989"/>
    </source>
</evidence>
<dbReference type="Proteomes" id="UP000234271">
    <property type="component" value="Chromosome"/>
</dbReference>
<dbReference type="SMART" id="SM00091">
    <property type="entry name" value="PAS"/>
    <property type="match status" value="1"/>
</dbReference>
<feature type="domain" description="PAC" evidence="8">
    <location>
        <begin position="430"/>
        <end position="482"/>
    </location>
</feature>
<evidence type="ECO:0000259" key="8">
    <source>
        <dbReference type="PROSITE" id="PS50113"/>
    </source>
</evidence>
<keyword evidence="5 7" id="KW-1133">Transmembrane helix</keyword>
<evidence type="ECO:0000256" key="4">
    <source>
        <dbReference type="ARBA" id="ARBA00022692"/>
    </source>
</evidence>
<dbReference type="PANTHER" id="PTHR44757:SF2">
    <property type="entry name" value="BIOFILM ARCHITECTURE MAINTENANCE PROTEIN MBAA"/>
    <property type="match status" value="1"/>
</dbReference>
<dbReference type="FunFam" id="3.20.20.450:FF:000001">
    <property type="entry name" value="Cyclic di-GMP phosphodiesterase yahA"/>
    <property type="match status" value="1"/>
</dbReference>
<dbReference type="Gene3D" id="3.30.70.270">
    <property type="match status" value="1"/>
</dbReference>
<evidence type="ECO:0000259" key="9">
    <source>
        <dbReference type="PROSITE" id="PS50883"/>
    </source>
</evidence>
<dbReference type="CDD" id="cd00130">
    <property type="entry name" value="PAS"/>
    <property type="match status" value="1"/>
</dbReference>
<dbReference type="SUPFAM" id="SSF55785">
    <property type="entry name" value="PYP-like sensor domain (PAS domain)"/>
    <property type="match status" value="1"/>
</dbReference>
<evidence type="ECO:0000256" key="2">
    <source>
        <dbReference type="ARBA" id="ARBA00012282"/>
    </source>
</evidence>
<dbReference type="PROSITE" id="PS50883">
    <property type="entry name" value="EAL"/>
    <property type="match status" value="1"/>
</dbReference>
<dbReference type="InterPro" id="IPR029787">
    <property type="entry name" value="Nucleotide_cyclase"/>
</dbReference>
<feature type="transmembrane region" description="Helical" evidence="7">
    <location>
        <begin position="12"/>
        <end position="28"/>
    </location>
</feature>
<dbReference type="SMART" id="SM00052">
    <property type="entry name" value="EAL"/>
    <property type="match status" value="1"/>
</dbReference>
<evidence type="ECO:0000256" key="6">
    <source>
        <dbReference type="ARBA" id="ARBA00023136"/>
    </source>
</evidence>
<dbReference type="InterPro" id="IPR000160">
    <property type="entry name" value="GGDEF_dom"/>
</dbReference>
<dbReference type="InterPro" id="IPR035919">
    <property type="entry name" value="EAL_sf"/>
</dbReference>
<dbReference type="SUPFAM" id="SSF55073">
    <property type="entry name" value="Nucleotide cyclase"/>
    <property type="match status" value="1"/>
</dbReference>
<dbReference type="EC" id="3.1.4.52" evidence="2"/>
<protein>
    <recommendedName>
        <fullName evidence="2">cyclic-guanylate-specific phosphodiesterase</fullName>
        <ecNumber evidence="2">3.1.4.52</ecNumber>
    </recommendedName>
</protein>
<dbReference type="EMBL" id="CP018889">
    <property type="protein sequence ID" value="AUI68575.1"/>
    <property type="molecule type" value="Genomic_DNA"/>
</dbReference>
<proteinExistence type="predicted"/>
<dbReference type="InterPro" id="IPR000700">
    <property type="entry name" value="PAS-assoc_C"/>
</dbReference>
<dbReference type="SUPFAM" id="SSF141868">
    <property type="entry name" value="EAL domain-like"/>
    <property type="match status" value="1"/>
</dbReference>
<dbReference type="GO" id="GO:0007165">
    <property type="term" value="P:signal transduction"/>
    <property type="evidence" value="ECO:0007669"/>
    <property type="project" value="UniProtKB-ARBA"/>
</dbReference>
<dbReference type="Pfam" id="PF00990">
    <property type="entry name" value="GGDEF"/>
    <property type="match status" value="1"/>
</dbReference>
<evidence type="ECO:0000313" key="11">
    <source>
        <dbReference type="EMBL" id="AUI68575.1"/>
    </source>
</evidence>
<dbReference type="NCBIfam" id="TIGR00254">
    <property type="entry name" value="GGDEF"/>
    <property type="match status" value="1"/>
</dbReference>
<dbReference type="SMART" id="SM00267">
    <property type="entry name" value="GGDEF"/>
    <property type="match status" value="1"/>
</dbReference>
<dbReference type="InterPro" id="IPR043128">
    <property type="entry name" value="Rev_trsase/Diguanyl_cyclase"/>
</dbReference>
<keyword evidence="3" id="KW-0973">c-di-GMP</keyword>
<evidence type="ECO:0000256" key="3">
    <source>
        <dbReference type="ARBA" id="ARBA00022636"/>
    </source>
</evidence>
<dbReference type="Gene3D" id="3.30.450.20">
    <property type="entry name" value="PAS domain"/>
    <property type="match status" value="1"/>
</dbReference>
<dbReference type="AlphaFoldDB" id="A0A2N9YDX6"/>
<feature type="transmembrane region" description="Helical" evidence="7">
    <location>
        <begin position="288"/>
        <end position="311"/>
    </location>
</feature>
<dbReference type="Pfam" id="PF00563">
    <property type="entry name" value="EAL"/>
    <property type="match status" value="1"/>
</dbReference>
<evidence type="ECO:0000256" key="1">
    <source>
        <dbReference type="ARBA" id="ARBA00004370"/>
    </source>
</evidence>
<dbReference type="CDD" id="cd01948">
    <property type="entry name" value="EAL"/>
    <property type="match status" value="1"/>
</dbReference>
<dbReference type="Gene3D" id="3.30.450.350">
    <property type="entry name" value="CHASE domain"/>
    <property type="match status" value="1"/>
</dbReference>
<comment type="subcellular location">
    <subcellularLocation>
        <location evidence="1">Membrane</location>
    </subcellularLocation>
</comment>
<accession>A0A2N9YDX6</accession>
<dbReference type="InterPro" id="IPR000014">
    <property type="entry name" value="PAS"/>
</dbReference>
<keyword evidence="6 7" id="KW-0472">Membrane</keyword>
<evidence type="ECO:0000313" key="12">
    <source>
        <dbReference type="Proteomes" id="UP000234271"/>
    </source>
</evidence>
<dbReference type="Gene3D" id="3.20.20.450">
    <property type="entry name" value="EAL domain"/>
    <property type="match status" value="1"/>
</dbReference>
<dbReference type="PROSITE" id="PS51257">
    <property type="entry name" value="PROKAR_LIPOPROTEIN"/>
    <property type="match status" value="1"/>
</dbReference>
<feature type="domain" description="GGDEF" evidence="10">
    <location>
        <begin position="519"/>
        <end position="653"/>
    </location>
</feature>
<dbReference type="InterPro" id="IPR035965">
    <property type="entry name" value="PAS-like_dom_sf"/>
</dbReference>
<dbReference type="GO" id="GO:0071111">
    <property type="term" value="F:cyclic-guanylate-specific phosphodiesterase activity"/>
    <property type="evidence" value="ECO:0007669"/>
    <property type="project" value="UniProtKB-EC"/>
</dbReference>
<dbReference type="GO" id="GO:0016020">
    <property type="term" value="C:membrane"/>
    <property type="evidence" value="ECO:0007669"/>
    <property type="project" value="UniProtKB-SubCell"/>
</dbReference>
<reference evidence="12" key="1">
    <citation type="submission" date="2016-12" db="EMBL/GenBank/DDBJ databases">
        <title>Complete Genome Sequence of Beggiatoa leptomitiformis D-401.</title>
        <authorList>
            <person name="Fomenkov A."/>
            <person name="Vincze T."/>
            <person name="Grabovich M."/>
            <person name="Anton B.P."/>
            <person name="Dubinina G."/>
            <person name="Orlova M."/>
            <person name="Belousova E."/>
            <person name="Roberts R.J."/>
        </authorList>
    </citation>
    <scope>NUCLEOTIDE SEQUENCE [LARGE SCALE GENOMIC DNA]</scope>
    <source>
        <strain evidence="12">D-401</strain>
    </source>
</reference>
<keyword evidence="4 7" id="KW-0812">Transmembrane</keyword>
<dbReference type="NCBIfam" id="TIGR00229">
    <property type="entry name" value="sensory_box"/>
    <property type="match status" value="1"/>
</dbReference>
<feature type="domain" description="EAL" evidence="9">
    <location>
        <begin position="662"/>
        <end position="918"/>
    </location>
</feature>
<dbReference type="Pfam" id="PF13426">
    <property type="entry name" value="PAS_9"/>
    <property type="match status" value="1"/>
</dbReference>
<dbReference type="Pfam" id="PF03924">
    <property type="entry name" value="CHASE"/>
    <property type="match status" value="1"/>
</dbReference>
<gene>
    <name evidence="11" type="ORF">BLE401_07550</name>
</gene>
<dbReference type="CDD" id="cd01949">
    <property type="entry name" value="GGDEF"/>
    <property type="match status" value="1"/>
</dbReference>